<keyword evidence="12" id="KW-1185">Reference proteome</keyword>
<dbReference type="GeneID" id="82148827"/>
<dbReference type="SUPFAM" id="SSF52833">
    <property type="entry name" value="Thioredoxin-like"/>
    <property type="match status" value="1"/>
</dbReference>
<dbReference type="GO" id="GO:0015035">
    <property type="term" value="F:protein-disulfide reductase activity"/>
    <property type="evidence" value="ECO:0007669"/>
    <property type="project" value="UniProtKB-UniRule"/>
</dbReference>
<dbReference type="InterPro" id="IPR013766">
    <property type="entry name" value="Thioredoxin_domain"/>
</dbReference>
<dbReference type="EMBL" id="SJSA01000001">
    <property type="protein sequence ID" value="TGG39796.1"/>
    <property type="molecule type" value="Genomic_DNA"/>
</dbReference>
<dbReference type="RefSeq" id="WP_135470631.1">
    <property type="nucleotide sequence ID" value="NZ_CASGTF010000003.1"/>
</dbReference>
<keyword evidence="4 9" id="KW-1015">Disulfide bond</keyword>
<protein>
    <recommendedName>
        <fullName evidence="6 7">Thioredoxin</fullName>
    </recommendedName>
</protein>
<dbReference type="GO" id="GO:0045454">
    <property type="term" value="P:cell redox homeostasis"/>
    <property type="evidence" value="ECO:0007669"/>
    <property type="project" value="TreeGrafter"/>
</dbReference>
<comment type="similarity">
    <text evidence="1 7">Belongs to the thioredoxin family.</text>
</comment>
<dbReference type="Pfam" id="PF00085">
    <property type="entry name" value="Thioredoxin"/>
    <property type="match status" value="1"/>
</dbReference>
<evidence type="ECO:0000256" key="7">
    <source>
        <dbReference type="PIRNR" id="PIRNR000077"/>
    </source>
</evidence>
<evidence type="ECO:0000256" key="3">
    <source>
        <dbReference type="ARBA" id="ARBA00022982"/>
    </source>
</evidence>
<feature type="domain" description="Thioredoxin" evidence="10">
    <location>
        <begin position="1"/>
        <end position="107"/>
    </location>
</feature>
<dbReference type="GO" id="GO:0005829">
    <property type="term" value="C:cytosol"/>
    <property type="evidence" value="ECO:0007669"/>
    <property type="project" value="TreeGrafter"/>
</dbReference>
<evidence type="ECO:0000256" key="4">
    <source>
        <dbReference type="ARBA" id="ARBA00023157"/>
    </source>
</evidence>
<dbReference type="CDD" id="cd02947">
    <property type="entry name" value="TRX_family"/>
    <property type="match status" value="1"/>
</dbReference>
<keyword evidence="3" id="KW-0249">Electron transport</keyword>
<feature type="site" description="Deprotonates C-terminal active site Cys" evidence="8">
    <location>
        <position position="23"/>
    </location>
</feature>
<feature type="active site" description="Nucleophile" evidence="8">
    <location>
        <position position="29"/>
    </location>
</feature>
<evidence type="ECO:0000256" key="6">
    <source>
        <dbReference type="NCBIfam" id="TIGR01068"/>
    </source>
</evidence>
<feature type="site" description="Contributes to redox potential value" evidence="8">
    <location>
        <position position="30"/>
    </location>
</feature>
<accession>A0A4Z0V3L3</accession>
<proteinExistence type="inferred from homology"/>
<dbReference type="PIRSF" id="PIRSF000077">
    <property type="entry name" value="Thioredoxin"/>
    <property type="match status" value="1"/>
</dbReference>
<evidence type="ECO:0000259" key="10">
    <source>
        <dbReference type="PROSITE" id="PS51352"/>
    </source>
</evidence>
<dbReference type="InterPro" id="IPR036249">
    <property type="entry name" value="Thioredoxin-like_sf"/>
</dbReference>
<evidence type="ECO:0000256" key="5">
    <source>
        <dbReference type="ARBA" id="ARBA00023284"/>
    </source>
</evidence>
<feature type="site" description="Contributes to redox potential value" evidence="8">
    <location>
        <position position="31"/>
    </location>
</feature>
<dbReference type="PANTHER" id="PTHR45663:SF11">
    <property type="entry name" value="GEO12009P1"/>
    <property type="match status" value="1"/>
</dbReference>
<dbReference type="PROSITE" id="PS00194">
    <property type="entry name" value="THIOREDOXIN_1"/>
    <property type="match status" value="1"/>
</dbReference>
<evidence type="ECO:0000313" key="12">
    <source>
        <dbReference type="Proteomes" id="UP000297635"/>
    </source>
</evidence>
<dbReference type="NCBIfam" id="TIGR01068">
    <property type="entry name" value="thioredoxin"/>
    <property type="match status" value="1"/>
</dbReference>
<keyword evidence="5 9" id="KW-0676">Redox-active center</keyword>
<evidence type="ECO:0000256" key="8">
    <source>
        <dbReference type="PIRSR" id="PIRSR000077-1"/>
    </source>
</evidence>
<dbReference type="InterPro" id="IPR005746">
    <property type="entry name" value="Thioredoxin"/>
</dbReference>
<evidence type="ECO:0000256" key="2">
    <source>
        <dbReference type="ARBA" id="ARBA00022448"/>
    </source>
</evidence>
<name>A0A4Z0V3L3_9BACT</name>
<feature type="active site" description="Nucleophile" evidence="8">
    <location>
        <position position="32"/>
    </location>
</feature>
<gene>
    <name evidence="11" type="primary">trxA</name>
    <name evidence="11" type="ORF">EZ315_03415</name>
</gene>
<organism evidence="11 12">
    <name type="scientific">Duncaniella freteri</name>
    <dbReference type="NCBI Taxonomy" id="2530391"/>
    <lineage>
        <taxon>Bacteria</taxon>
        <taxon>Pseudomonadati</taxon>
        <taxon>Bacteroidota</taxon>
        <taxon>Bacteroidia</taxon>
        <taxon>Bacteroidales</taxon>
        <taxon>Muribaculaceae</taxon>
        <taxon>Duncaniella</taxon>
    </lineage>
</organism>
<evidence type="ECO:0000256" key="9">
    <source>
        <dbReference type="PIRSR" id="PIRSR000077-4"/>
    </source>
</evidence>
<evidence type="ECO:0000313" key="11">
    <source>
        <dbReference type="EMBL" id="TGG39796.1"/>
    </source>
</evidence>
<dbReference type="PROSITE" id="PS51352">
    <property type="entry name" value="THIOREDOXIN_2"/>
    <property type="match status" value="1"/>
</dbReference>
<dbReference type="FunFam" id="3.40.30.10:FF:000001">
    <property type="entry name" value="Thioredoxin"/>
    <property type="match status" value="1"/>
</dbReference>
<feature type="disulfide bond" description="Redox-active" evidence="9">
    <location>
        <begin position="29"/>
        <end position="32"/>
    </location>
</feature>
<dbReference type="AlphaFoldDB" id="A0A4Z0V3L3"/>
<dbReference type="Gene3D" id="3.40.30.10">
    <property type="entry name" value="Glutaredoxin"/>
    <property type="match status" value="1"/>
</dbReference>
<evidence type="ECO:0000256" key="1">
    <source>
        <dbReference type="ARBA" id="ARBA00008987"/>
    </source>
</evidence>
<comment type="caution">
    <text evidence="11">The sequence shown here is derived from an EMBL/GenBank/DDBJ whole genome shotgun (WGS) entry which is preliminary data.</text>
</comment>
<sequence length="108" mass="12206">MTMTFTDQNVHEIIASGQPVVIDFWATWCGPCVRMAPIVEELAQEYEGKAVIGKYNIEEENDLAMKYRIMSIPTILFFKNGEQVPSLRMAGAQQKADLQARIEELLAL</sequence>
<dbReference type="Proteomes" id="UP000297635">
    <property type="component" value="Unassembled WGS sequence"/>
</dbReference>
<keyword evidence="2" id="KW-0813">Transport</keyword>
<reference evidence="11 12" key="1">
    <citation type="submission" date="2019-02" db="EMBL/GenBank/DDBJ databases">
        <title>Isolation and identification of novel species under the genus Muribaculum.</title>
        <authorList>
            <person name="Miyake S."/>
            <person name="Ding Y."/>
            <person name="Low A."/>
            <person name="Soh M."/>
            <person name="Seedorf H."/>
        </authorList>
    </citation>
    <scope>NUCLEOTIDE SEQUENCE [LARGE SCALE GENOMIC DNA]</scope>
    <source>
        <strain evidence="11 12">TLL-A3</strain>
    </source>
</reference>
<dbReference type="InterPro" id="IPR017937">
    <property type="entry name" value="Thioredoxin_CS"/>
</dbReference>
<dbReference type="PRINTS" id="PR00421">
    <property type="entry name" value="THIOREDOXIN"/>
</dbReference>
<dbReference type="PANTHER" id="PTHR45663">
    <property type="entry name" value="GEO12009P1"/>
    <property type="match status" value="1"/>
</dbReference>